<name>A0A5C6V1A8_9FLAO</name>
<dbReference type="RefSeq" id="WP_147014523.1">
    <property type="nucleotide sequence ID" value="NZ_VORB01000005.1"/>
</dbReference>
<dbReference type="AlphaFoldDB" id="A0A5C6V1A8"/>
<sequence>MMRALLISFLLLSLTVQGQKKFAQSQTDTLCSPYFFGRGYVKNGVDKAAEYLKTQLQQYGVTPLFNQDYFQSFTHQANIFIGKHRFSIGETELQLGVDYIPDAQSGTFEGEIEAIELNLPETLDKEFFRELFGKYPEGSVALAVNQQDLNKSPDPNLYKALLSNSYPLIIYGHEKLTASVSQKAFRYPILKTSLKNIPEKTAIALRIKQIAKPFESKNVGGIIWGNPSDSQVVFITAHYDHLGGLDNETYIPGANDNASGVSAVLNLAKDYAQHPPKKNIAFLFFAGEEIGLLGSKFYTENPAISLAKTQFVLNVDLLGTGEDGFAVVNGKTFPAWMEKLDAANQKLSTPFTNIKLRGEAANSDHYWFTKKGVPAFFIYTMGGITAYHDIFDKAETLPFTRYEAVLEMIKHFISEI</sequence>
<proteinExistence type="predicted"/>
<dbReference type="GO" id="GO:0008235">
    <property type="term" value="F:metalloexopeptidase activity"/>
    <property type="evidence" value="ECO:0007669"/>
    <property type="project" value="InterPro"/>
</dbReference>
<dbReference type="Gene3D" id="3.40.630.10">
    <property type="entry name" value="Zn peptidases"/>
    <property type="match status" value="1"/>
</dbReference>
<dbReference type="InterPro" id="IPR045175">
    <property type="entry name" value="M28_fam"/>
</dbReference>
<dbReference type="PANTHER" id="PTHR12147:SF26">
    <property type="entry name" value="PEPTIDASE M28 DOMAIN-CONTAINING PROTEIN"/>
    <property type="match status" value="1"/>
</dbReference>
<feature type="signal peptide" evidence="1">
    <location>
        <begin position="1"/>
        <end position="18"/>
    </location>
</feature>
<protein>
    <submittedName>
        <fullName evidence="3">M28 family peptidase</fullName>
    </submittedName>
</protein>
<gene>
    <name evidence="3" type="ORF">FRX97_07225</name>
</gene>
<evidence type="ECO:0000313" key="4">
    <source>
        <dbReference type="Proteomes" id="UP000321168"/>
    </source>
</evidence>
<organism evidence="3 4">
    <name type="scientific">Luteibaculum oceani</name>
    <dbReference type="NCBI Taxonomy" id="1294296"/>
    <lineage>
        <taxon>Bacteria</taxon>
        <taxon>Pseudomonadati</taxon>
        <taxon>Bacteroidota</taxon>
        <taxon>Flavobacteriia</taxon>
        <taxon>Flavobacteriales</taxon>
        <taxon>Luteibaculaceae</taxon>
        <taxon>Luteibaculum</taxon>
    </lineage>
</organism>
<dbReference type="SUPFAM" id="SSF53187">
    <property type="entry name" value="Zn-dependent exopeptidases"/>
    <property type="match status" value="1"/>
</dbReference>
<evidence type="ECO:0000313" key="3">
    <source>
        <dbReference type="EMBL" id="TXC78999.1"/>
    </source>
</evidence>
<feature type="domain" description="Peptidase M28" evidence="2">
    <location>
        <begin position="223"/>
        <end position="412"/>
    </location>
</feature>
<dbReference type="Pfam" id="PF04389">
    <property type="entry name" value="Peptidase_M28"/>
    <property type="match status" value="1"/>
</dbReference>
<accession>A0A5C6V1A8</accession>
<reference evidence="3 4" key="1">
    <citation type="submission" date="2019-08" db="EMBL/GenBank/DDBJ databases">
        <title>Genome of Luteibaculum oceani JCM 18817.</title>
        <authorList>
            <person name="Bowman J.P."/>
        </authorList>
    </citation>
    <scope>NUCLEOTIDE SEQUENCE [LARGE SCALE GENOMIC DNA]</scope>
    <source>
        <strain evidence="3 4">JCM 18817</strain>
    </source>
</reference>
<dbReference type="GO" id="GO:0006508">
    <property type="term" value="P:proteolysis"/>
    <property type="evidence" value="ECO:0007669"/>
    <property type="project" value="InterPro"/>
</dbReference>
<keyword evidence="4" id="KW-1185">Reference proteome</keyword>
<dbReference type="EMBL" id="VORB01000005">
    <property type="protein sequence ID" value="TXC78999.1"/>
    <property type="molecule type" value="Genomic_DNA"/>
</dbReference>
<comment type="caution">
    <text evidence="3">The sequence shown here is derived from an EMBL/GenBank/DDBJ whole genome shotgun (WGS) entry which is preliminary data.</text>
</comment>
<dbReference type="PANTHER" id="PTHR12147">
    <property type="entry name" value="METALLOPEPTIDASE M28 FAMILY MEMBER"/>
    <property type="match status" value="1"/>
</dbReference>
<evidence type="ECO:0000259" key="2">
    <source>
        <dbReference type="Pfam" id="PF04389"/>
    </source>
</evidence>
<feature type="chain" id="PRO_5022902170" evidence="1">
    <location>
        <begin position="19"/>
        <end position="416"/>
    </location>
</feature>
<dbReference type="Proteomes" id="UP000321168">
    <property type="component" value="Unassembled WGS sequence"/>
</dbReference>
<keyword evidence="1" id="KW-0732">Signal</keyword>
<dbReference type="OrthoDB" id="9778250at2"/>
<evidence type="ECO:0000256" key="1">
    <source>
        <dbReference type="SAM" id="SignalP"/>
    </source>
</evidence>
<dbReference type="InterPro" id="IPR007484">
    <property type="entry name" value="Peptidase_M28"/>
</dbReference>